<evidence type="ECO:0000313" key="3">
    <source>
        <dbReference type="Proteomes" id="UP001151760"/>
    </source>
</evidence>
<feature type="compositionally biased region" description="Polar residues" evidence="1">
    <location>
        <begin position="238"/>
        <end position="267"/>
    </location>
</feature>
<feature type="region of interest" description="Disordered" evidence="1">
    <location>
        <begin position="292"/>
        <end position="318"/>
    </location>
</feature>
<keyword evidence="3" id="KW-1185">Reference proteome</keyword>
<comment type="caution">
    <text evidence="2">The sequence shown here is derived from an EMBL/GenBank/DDBJ whole genome shotgun (WGS) entry which is preliminary data.</text>
</comment>
<feature type="region of interest" description="Disordered" evidence="1">
    <location>
        <begin position="522"/>
        <end position="551"/>
    </location>
</feature>
<feature type="region of interest" description="Disordered" evidence="1">
    <location>
        <begin position="217"/>
        <end position="267"/>
    </location>
</feature>
<protein>
    <recommendedName>
        <fullName evidence="4">Synaptobrevin, longin-like domain protein</fullName>
    </recommendedName>
</protein>
<feature type="compositionally biased region" description="Basic residues" evidence="1">
    <location>
        <begin position="292"/>
        <end position="301"/>
    </location>
</feature>
<evidence type="ECO:0000313" key="2">
    <source>
        <dbReference type="EMBL" id="GJT91180.1"/>
    </source>
</evidence>
<evidence type="ECO:0008006" key="4">
    <source>
        <dbReference type="Google" id="ProtNLM"/>
    </source>
</evidence>
<sequence length="821" mass="93190">MVAYLEKSDENAEFHQIFWNTATSKIVNSVKQIHAIVDGKVVVISKKSVRSDLLFDDEDGITCLTNDEIFENLALMGYDTKLTFQKSSFLPQWKFLIHTILHCISSKSTGWNEFSTNLASAVICLTKGQKNNFSKLIFDGMLRNLDPKKFLMHPRFLQLFLNNQLKDLPEPFNDTYETPCHTKKVFSNMARQSKSFSRKVTLLFTSMLVQNQALEGEGSAIPPEPQPTPSTSQPNVLEPQNESLQIETPPSAAPQTAEPQTEAPQTARSHIVFHEAHIEQILPSLTTYHRTRKTHKCRRTKKDIELPQTSVPQDHRADKDSDNILRTQTTAMLNVDIPQGMATGGSPKRQDTMGGKMEQTFELTDTLPPTPHDSPLTGGYIPGSDEGRLKLDELITLCTKLLKHVLDLEQEKDAQAEEILNLKKREDASKQGRKSDMTKPMFKESDFDEVDDLIENVEGETIDAATTGVSTVSAPVTTDGITISTTEPRTPPTTTTIFDDDEDLTIAQTLVKMRSKKAKEKEKGVAFRDEEEPPKLTTTRSTTTLQPLPTIDPKDKVEQEEASMAALYEEYDTIQASIDTDALFAAKLQQEERDQFTIKERAKILVETIEAQRKFRAAKRAAEIRRKSYEELQRLYEREQKWISDFVPMDSEKEAKKTVEPESEGKLAGGTKSAEEAATDYEQEKEKLRMWLPVVPEEEETVDLEIWSAKYPIVDWESQNLGSDIHVYKIIRADGNTSYHKTFSSMLRKFDRQDLVDLHRLVMKKFEDSTPEGYNLLLWGDLKSSLIAIGWYFDLFQHVSREKISSYQGNDGEDVELEARS</sequence>
<name>A0ABQ5HTH7_9ASTR</name>
<feature type="compositionally biased region" description="Basic and acidic residues" evidence="1">
    <location>
        <begin position="653"/>
        <end position="665"/>
    </location>
</feature>
<proteinExistence type="predicted"/>
<evidence type="ECO:0000256" key="1">
    <source>
        <dbReference type="SAM" id="MobiDB-lite"/>
    </source>
</evidence>
<dbReference type="Proteomes" id="UP001151760">
    <property type="component" value="Unassembled WGS sequence"/>
</dbReference>
<feature type="region of interest" description="Disordered" evidence="1">
    <location>
        <begin position="653"/>
        <end position="677"/>
    </location>
</feature>
<reference evidence="2" key="2">
    <citation type="submission" date="2022-01" db="EMBL/GenBank/DDBJ databases">
        <authorList>
            <person name="Yamashiro T."/>
            <person name="Shiraishi A."/>
            <person name="Satake H."/>
            <person name="Nakayama K."/>
        </authorList>
    </citation>
    <scope>NUCLEOTIDE SEQUENCE</scope>
</reference>
<accession>A0ABQ5HTH7</accession>
<feature type="compositionally biased region" description="Low complexity" evidence="1">
    <location>
        <begin position="535"/>
        <end position="549"/>
    </location>
</feature>
<organism evidence="2 3">
    <name type="scientific">Tanacetum coccineum</name>
    <dbReference type="NCBI Taxonomy" id="301880"/>
    <lineage>
        <taxon>Eukaryota</taxon>
        <taxon>Viridiplantae</taxon>
        <taxon>Streptophyta</taxon>
        <taxon>Embryophyta</taxon>
        <taxon>Tracheophyta</taxon>
        <taxon>Spermatophyta</taxon>
        <taxon>Magnoliopsida</taxon>
        <taxon>eudicotyledons</taxon>
        <taxon>Gunneridae</taxon>
        <taxon>Pentapetalae</taxon>
        <taxon>asterids</taxon>
        <taxon>campanulids</taxon>
        <taxon>Asterales</taxon>
        <taxon>Asteraceae</taxon>
        <taxon>Asteroideae</taxon>
        <taxon>Anthemideae</taxon>
        <taxon>Anthemidinae</taxon>
        <taxon>Tanacetum</taxon>
    </lineage>
</organism>
<dbReference type="EMBL" id="BQNB010019994">
    <property type="protein sequence ID" value="GJT91180.1"/>
    <property type="molecule type" value="Genomic_DNA"/>
</dbReference>
<gene>
    <name evidence="2" type="ORF">Tco_1080025</name>
</gene>
<reference evidence="2" key="1">
    <citation type="journal article" date="2022" name="Int. J. Mol. Sci.">
        <title>Draft Genome of Tanacetum Coccineum: Genomic Comparison of Closely Related Tanacetum-Family Plants.</title>
        <authorList>
            <person name="Yamashiro T."/>
            <person name="Shiraishi A."/>
            <person name="Nakayama K."/>
            <person name="Satake H."/>
        </authorList>
    </citation>
    <scope>NUCLEOTIDE SEQUENCE</scope>
</reference>